<evidence type="ECO:0000256" key="4">
    <source>
        <dbReference type="ARBA" id="ARBA00022525"/>
    </source>
</evidence>
<dbReference type="GO" id="GO:0005576">
    <property type="term" value="C:extracellular region"/>
    <property type="evidence" value="ECO:0007669"/>
    <property type="project" value="UniProtKB-SubCell"/>
</dbReference>
<keyword evidence="11" id="KW-1185">Reference proteome</keyword>
<comment type="subcellular location">
    <subcellularLocation>
        <location evidence="1 9">Secreted</location>
    </subcellularLocation>
</comment>
<dbReference type="GO" id="GO:0030154">
    <property type="term" value="P:cell differentiation"/>
    <property type="evidence" value="ECO:0007669"/>
    <property type="project" value="UniProtKB-UniRule"/>
</dbReference>
<evidence type="ECO:0000256" key="7">
    <source>
        <dbReference type="ARBA" id="ARBA00022782"/>
    </source>
</evidence>
<dbReference type="OrthoDB" id="1914102at2759"/>
<comment type="PTM">
    <text evidence="9">PSK-alpha is produced by endopeptidase digestion. PSK-beta is produced from PSK-alpha by exopeptidase digestion.</text>
</comment>
<evidence type="ECO:0000256" key="1">
    <source>
        <dbReference type="ARBA" id="ARBA00004613"/>
    </source>
</evidence>
<dbReference type="GO" id="GO:0008083">
    <property type="term" value="F:growth factor activity"/>
    <property type="evidence" value="ECO:0007669"/>
    <property type="project" value="UniProtKB-UniRule"/>
</dbReference>
<keyword evidence="7 9" id="KW-0221">Differentiation</keyword>
<evidence type="ECO:0000256" key="6">
    <source>
        <dbReference type="ARBA" id="ARBA00022729"/>
    </source>
</evidence>
<reference evidence="11" key="1">
    <citation type="journal article" date="2020" name="Nat. Commun.">
        <title>Genome sequence of the cluster root forming white lupin.</title>
        <authorList>
            <person name="Hufnagel B."/>
            <person name="Marques A."/>
            <person name="Soriano A."/>
            <person name="Marques L."/>
            <person name="Divol F."/>
            <person name="Doumas P."/>
            <person name="Sallet E."/>
            <person name="Mancinotti D."/>
            <person name="Carrere S."/>
            <person name="Marande W."/>
            <person name="Arribat S."/>
            <person name="Keller J."/>
            <person name="Huneau C."/>
            <person name="Blein T."/>
            <person name="Aime D."/>
            <person name="Laguerre M."/>
            <person name="Taylor J."/>
            <person name="Schubert V."/>
            <person name="Nelson M."/>
            <person name="Geu-Flores F."/>
            <person name="Crespi M."/>
            <person name="Gallardo-Guerrero K."/>
            <person name="Delaux P.-M."/>
            <person name="Salse J."/>
            <person name="Berges H."/>
            <person name="Guyot R."/>
            <person name="Gouzy J."/>
            <person name="Peret B."/>
        </authorList>
    </citation>
    <scope>NUCLEOTIDE SEQUENCE [LARGE SCALE GENOMIC DNA]</scope>
    <source>
        <strain evidence="11">cv. Amiga</strain>
    </source>
</reference>
<evidence type="ECO:0000256" key="8">
    <source>
        <dbReference type="ARBA" id="ARBA00023030"/>
    </source>
</evidence>
<dbReference type="AlphaFoldDB" id="A0A6A4PGI2"/>
<evidence type="ECO:0000256" key="5">
    <source>
        <dbReference type="ARBA" id="ARBA00022641"/>
    </source>
</evidence>
<protein>
    <recommendedName>
        <fullName evidence="9">Phytosulfokine</fullName>
    </recommendedName>
    <component>
        <recommendedName>
            <fullName evidence="9">Phytosulfokine-alpha</fullName>
            <shortName evidence="9">PSK-alpha</shortName>
            <shortName evidence="9">Phytosulfokine-a</shortName>
        </recommendedName>
    </component>
    <component>
        <recommendedName>
            <fullName evidence="9">Phytosulfokine-beta</fullName>
            <shortName evidence="9">PSK-beta</shortName>
            <shortName evidence="9">Phytosulfokine-b</shortName>
        </recommendedName>
    </component>
</protein>
<accession>A0A6A4PGI2</accession>
<evidence type="ECO:0000256" key="3">
    <source>
        <dbReference type="ARBA" id="ARBA00022473"/>
    </source>
</evidence>
<evidence type="ECO:0000256" key="2">
    <source>
        <dbReference type="ARBA" id="ARBA00010781"/>
    </source>
</evidence>
<keyword evidence="8 9" id="KW-0339">Growth factor</keyword>
<dbReference type="PANTHER" id="PTHR33285">
    <property type="entry name" value="PHYTOSULFOKINES 3"/>
    <property type="match status" value="1"/>
</dbReference>
<dbReference type="PANTHER" id="PTHR33285:SF22">
    <property type="entry name" value="PHYTOSULFOKINES 6-RELATED"/>
    <property type="match status" value="1"/>
</dbReference>
<keyword evidence="5 9" id="KW-0765">Sulfation</keyword>
<gene>
    <name evidence="10" type="ORF">Lalb_Chr14g0374201</name>
</gene>
<dbReference type="Proteomes" id="UP000447434">
    <property type="component" value="Chromosome 14"/>
</dbReference>
<proteinExistence type="inferred from homology"/>
<evidence type="ECO:0000313" key="10">
    <source>
        <dbReference type="EMBL" id="KAE9600564.1"/>
    </source>
</evidence>
<dbReference type="InterPro" id="IPR009438">
    <property type="entry name" value="Phytosulfokine"/>
</dbReference>
<dbReference type="GO" id="GO:0008283">
    <property type="term" value="P:cell population proliferation"/>
    <property type="evidence" value="ECO:0007669"/>
    <property type="project" value="UniProtKB-UniRule"/>
</dbReference>
<comment type="similarity">
    <text evidence="2 9">Belongs to the phytosulfokine family.</text>
</comment>
<sequence>MFLLFTFTFRSLFPTPNYPLQALFFHLPNTPLSLSLTHTHTQVQNMKLSLHSGVLLFFLFFLFSSSKLCARPLSTEQGEDFVLELERNKSLKWLAMEECNNGDEECLFRRMTLEAHIDYIYTDHHKP</sequence>
<dbReference type="Pfam" id="PF06404">
    <property type="entry name" value="PSK"/>
    <property type="match status" value="1"/>
</dbReference>
<evidence type="ECO:0000256" key="9">
    <source>
        <dbReference type="RuleBase" id="RU368031"/>
    </source>
</evidence>
<comment type="function">
    <text evidence="9">Promotes plant cell differentiation, organogenesis and somatic embryogenesis as well as cell proliferation.</text>
</comment>
<evidence type="ECO:0000313" key="11">
    <source>
        <dbReference type="Proteomes" id="UP000447434"/>
    </source>
</evidence>
<comment type="PTM">
    <text evidence="9">Sulfation is important for activity and for the binding to a putative membrane receptor.</text>
</comment>
<comment type="caution">
    <text evidence="10">The sequence shown here is derived from an EMBL/GenBank/DDBJ whole genome shotgun (WGS) entry which is preliminary data.</text>
</comment>
<keyword evidence="3 9" id="KW-0217">Developmental protein</keyword>
<dbReference type="EMBL" id="WOCE01000014">
    <property type="protein sequence ID" value="KAE9600564.1"/>
    <property type="molecule type" value="Genomic_DNA"/>
</dbReference>
<organism evidence="10 11">
    <name type="scientific">Lupinus albus</name>
    <name type="common">White lupine</name>
    <name type="synonym">Lupinus termis</name>
    <dbReference type="NCBI Taxonomy" id="3870"/>
    <lineage>
        <taxon>Eukaryota</taxon>
        <taxon>Viridiplantae</taxon>
        <taxon>Streptophyta</taxon>
        <taxon>Embryophyta</taxon>
        <taxon>Tracheophyta</taxon>
        <taxon>Spermatophyta</taxon>
        <taxon>Magnoliopsida</taxon>
        <taxon>eudicotyledons</taxon>
        <taxon>Gunneridae</taxon>
        <taxon>Pentapetalae</taxon>
        <taxon>rosids</taxon>
        <taxon>fabids</taxon>
        <taxon>Fabales</taxon>
        <taxon>Fabaceae</taxon>
        <taxon>Papilionoideae</taxon>
        <taxon>50 kb inversion clade</taxon>
        <taxon>genistoids sensu lato</taxon>
        <taxon>core genistoids</taxon>
        <taxon>Genisteae</taxon>
        <taxon>Lupinus</taxon>
    </lineage>
</organism>
<name>A0A6A4PGI2_LUPAL</name>
<keyword evidence="6 9" id="KW-0732">Signal</keyword>
<keyword evidence="4 9" id="KW-0964">Secreted</keyword>